<dbReference type="RefSeq" id="WP_185819143.1">
    <property type="nucleotide sequence ID" value="NZ_JACMYG010000042.1"/>
</dbReference>
<dbReference type="EMBL" id="JACMYG010000042">
    <property type="protein sequence ID" value="MBC2693220.1"/>
    <property type="molecule type" value="Genomic_DNA"/>
</dbReference>
<keyword evidence="2" id="KW-1185">Reference proteome</keyword>
<sequence>MEMTYEEAIYENPTVSRAVAERECKSHAANMADMVAELGDHAEYQARDLLVWLGY</sequence>
<dbReference type="AlphaFoldDB" id="A0A7X1L0A9"/>
<gene>
    <name evidence="1" type="ORF">H7995_25865</name>
</gene>
<proteinExistence type="predicted"/>
<evidence type="ECO:0000313" key="1">
    <source>
        <dbReference type="EMBL" id="MBC2693220.1"/>
    </source>
</evidence>
<reference evidence="1 2" key="1">
    <citation type="submission" date="2020-08" db="EMBL/GenBank/DDBJ databases">
        <title>Pseudomonas sp. nov.</title>
        <authorList>
            <person name="Gieschler S."/>
            <person name="Fiedler G."/>
            <person name="Brinks E."/>
            <person name="Boehnlein C."/>
            <person name="Franz C.M.A.P."/>
            <person name="Kabisch J."/>
        </authorList>
    </citation>
    <scope>NUCLEOTIDE SEQUENCE [LARGE SCALE GENOMIC DNA]</scope>
    <source>
        <strain evidence="1 2">MBT-1</strain>
    </source>
</reference>
<evidence type="ECO:0000313" key="2">
    <source>
        <dbReference type="Proteomes" id="UP000526003"/>
    </source>
</evidence>
<accession>A0A7X1L0A9</accession>
<dbReference type="Proteomes" id="UP000526003">
    <property type="component" value="Unassembled WGS sequence"/>
</dbReference>
<protein>
    <submittedName>
        <fullName evidence="1">Uncharacterized protein</fullName>
    </submittedName>
</protein>
<name>A0A7X1L0A9_9PSED</name>
<organism evidence="1 2">
    <name type="scientific">Pseudomonas kielensis</name>
    <dbReference type="NCBI Taxonomy" id="2762577"/>
    <lineage>
        <taxon>Bacteria</taxon>
        <taxon>Pseudomonadati</taxon>
        <taxon>Pseudomonadota</taxon>
        <taxon>Gammaproteobacteria</taxon>
        <taxon>Pseudomonadales</taxon>
        <taxon>Pseudomonadaceae</taxon>
        <taxon>Pseudomonas</taxon>
    </lineage>
</organism>
<comment type="caution">
    <text evidence="1">The sequence shown here is derived from an EMBL/GenBank/DDBJ whole genome shotgun (WGS) entry which is preliminary data.</text>
</comment>